<dbReference type="PRINTS" id="PR01438">
    <property type="entry name" value="UNVRSLSTRESS"/>
</dbReference>
<dbReference type="PANTHER" id="PTHR46268:SF6">
    <property type="entry name" value="UNIVERSAL STRESS PROTEIN UP12"/>
    <property type="match status" value="1"/>
</dbReference>
<dbReference type="SUPFAM" id="SSF52402">
    <property type="entry name" value="Adenine nucleotide alpha hydrolases-like"/>
    <property type="match status" value="1"/>
</dbReference>
<sequence length="146" mass="16138">MYEIRKIIVPVDFQQYTDEIAEFATATANKLAAKVVFLHVVETVIFYSDFVPAYMPVKDEETIAHAERKMAELVEKNSKTWMGCSGKVKSGDVVDSIVDYAREEGADLIIIGTHGAKGLEKILLGSVAERVVKRAGCAALLYKPQK</sequence>
<evidence type="ECO:0000256" key="1">
    <source>
        <dbReference type="ARBA" id="ARBA00008791"/>
    </source>
</evidence>
<reference evidence="4 5" key="1">
    <citation type="submission" date="2020-08" db="EMBL/GenBank/DDBJ databases">
        <title>Genomic Encyclopedia of Type Strains, Phase IV (KMG-IV): sequencing the most valuable type-strain genomes for metagenomic binning, comparative biology and taxonomic classification.</title>
        <authorList>
            <person name="Goeker M."/>
        </authorList>
    </citation>
    <scope>NUCLEOTIDE SEQUENCE [LARGE SCALE GENOMIC DNA]</scope>
    <source>
        <strain evidence="4 5">DSM 28570</strain>
    </source>
</reference>
<dbReference type="InterPro" id="IPR014729">
    <property type="entry name" value="Rossmann-like_a/b/a_fold"/>
</dbReference>
<keyword evidence="5" id="KW-1185">Reference proteome</keyword>
<protein>
    <recommendedName>
        <fullName evidence="2">Universal stress protein</fullName>
    </recommendedName>
</protein>
<dbReference type="EMBL" id="JACHEO010000010">
    <property type="protein sequence ID" value="MBB5348280.1"/>
    <property type="molecule type" value="Genomic_DNA"/>
</dbReference>
<dbReference type="RefSeq" id="WP_183350858.1">
    <property type="nucleotide sequence ID" value="NZ_JACHEO010000010.1"/>
</dbReference>
<dbReference type="Proteomes" id="UP000539642">
    <property type="component" value="Unassembled WGS sequence"/>
</dbReference>
<dbReference type="InterPro" id="IPR006016">
    <property type="entry name" value="UspA"/>
</dbReference>
<evidence type="ECO:0000313" key="5">
    <source>
        <dbReference type="Proteomes" id="UP000539642"/>
    </source>
</evidence>
<proteinExistence type="inferred from homology"/>
<evidence type="ECO:0000313" key="4">
    <source>
        <dbReference type="EMBL" id="MBB5348280.1"/>
    </source>
</evidence>
<dbReference type="Pfam" id="PF00582">
    <property type="entry name" value="Usp"/>
    <property type="match status" value="1"/>
</dbReference>
<comment type="caution">
    <text evidence="4">The sequence shown here is derived from an EMBL/GenBank/DDBJ whole genome shotgun (WGS) entry which is preliminary data.</text>
</comment>
<dbReference type="PIRSF" id="PIRSF006276">
    <property type="entry name" value="UspA"/>
    <property type="match status" value="1"/>
</dbReference>
<dbReference type="CDD" id="cd00293">
    <property type="entry name" value="USP-like"/>
    <property type="match status" value="1"/>
</dbReference>
<name>A0A840V341_9BACT</name>
<dbReference type="InterPro" id="IPR006015">
    <property type="entry name" value="Universal_stress_UspA"/>
</dbReference>
<evidence type="ECO:0000256" key="2">
    <source>
        <dbReference type="PIRNR" id="PIRNR006276"/>
    </source>
</evidence>
<comment type="similarity">
    <text evidence="1 2">Belongs to the universal stress protein A family.</text>
</comment>
<evidence type="ECO:0000259" key="3">
    <source>
        <dbReference type="Pfam" id="PF00582"/>
    </source>
</evidence>
<accession>A0A840V341</accession>
<dbReference type="PANTHER" id="PTHR46268">
    <property type="entry name" value="STRESS RESPONSE PROTEIN NHAX"/>
    <property type="match status" value="1"/>
</dbReference>
<gene>
    <name evidence="4" type="ORF">HNQ81_002011</name>
</gene>
<keyword evidence="2" id="KW-0963">Cytoplasm</keyword>
<dbReference type="GO" id="GO:0005737">
    <property type="term" value="C:cytoplasm"/>
    <property type="evidence" value="ECO:0007669"/>
    <property type="project" value="UniProtKB-SubCell"/>
</dbReference>
<dbReference type="AlphaFoldDB" id="A0A840V341"/>
<dbReference type="Gene3D" id="3.40.50.620">
    <property type="entry name" value="HUPs"/>
    <property type="match status" value="1"/>
</dbReference>
<feature type="domain" description="UspA" evidence="3">
    <location>
        <begin position="4"/>
        <end position="142"/>
    </location>
</feature>
<organism evidence="4 5">
    <name type="scientific">Desulfoprunum benzoelyticum</name>
    <dbReference type="NCBI Taxonomy" id="1506996"/>
    <lineage>
        <taxon>Bacteria</taxon>
        <taxon>Pseudomonadati</taxon>
        <taxon>Thermodesulfobacteriota</taxon>
        <taxon>Desulfobulbia</taxon>
        <taxon>Desulfobulbales</taxon>
        <taxon>Desulfobulbaceae</taxon>
        <taxon>Desulfoprunum</taxon>
    </lineage>
</organism>
<comment type="subcellular location">
    <subcellularLocation>
        <location evidence="2">Cytoplasm</location>
    </subcellularLocation>
</comment>